<dbReference type="EMBL" id="AP014854">
    <property type="protein sequence ID" value="BAS00937.1"/>
    <property type="molecule type" value="Genomic_DNA"/>
</dbReference>
<reference evidence="3" key="2">
    <citation type="submission" date="2015-11" db="EMBL/GenBank/DDBJ databases">
        <authorList>
            <person name="Zhang Y."/>
            <person name="Guo Z."/>
        </authorList>
    </citation>
    <scope>NUCLEOTIDE SEQUENCE</scope>
    <source>
        <strain evidence="3">1</strain>
    </source>
</reference>
<keyword evidence="3" id="KW-0560">Oxidoreductase</keyword>
<dbReference type="PANTHER" id="PTHR36110:SF2">
    <property type="entry name" value="RING-CLEAVING DIOXYGENASE MHQE-RELATED"/>
    <property type="match status" value="1"/>
</dbReference>
<dbReference type="PATRIC" id="fig|1079.6.peg.1464"/>
<dbReference type="InterPro" id="IPR052537">
    <property type="entry name" value="Extradiol_RC_dioxygenase"/>
</dbReference>
<dbReference type="PANTHER" id="PTHR36110">
    <property type="entry name" value="RING-CLEAVING DIOXYGENASE MHQE-RELATED"/>
    <property type="match status" value="1"/>
</dbReference>
<dbReference type="CDD" id="cd08347">
    <property type="entry name" value="PcpA_C_like"/>
    <property type="match status" value="1"/>
</dbReference>
<feature type="domain" description="VOC" evidence="1">
    <location>
        <begin position="7"/>
        <end position="131"/>
    </location>
</feature>
<gene>
    <name evidence="3" type="primary">mhqO</name>
    <name evidence="2" type="ORF">BV133_3343</name>
    <name evidence="3" type="ORF">BVIRIDIS_08560</name>
</gene>
<dbReference type="EMBL" id="LN907867">
    <property type="protein sequence ID" value="CUU41859.1"/>
    <property type="molecule type" value="Genomic_DNA"/>
</dbReference>
<proteinExistence type="predicted"/>
<protein>
    <submittedName>
        <fullName evidence="2">Glyoxalase family protein</fullName>
    </submittedName>
    <submittedName>
        <fullName evidence="3">Putative ring-cleaving dioxygenase mhqO</fullName>
        <ecNumber evidence="3">1.13.11.-</ecNumber>
    </submittedName>
</protein>
<evidence type="ECO:0000259" key="1">
    <source>
        <dbReference type="PROSITE" id="PS51819"/>
    </source>
</evidence>
<dbReference type="Pfam" id="PF00903">
    <property type="entry name" value="Glyoxalase"/>
    <property type="match status" value="2"/>
</dbReference>
<reference evidence="4" key="3">
    <citation type="journal article" date="2016" name="Genome Announc.">
        <title>Revised genome sequence of the purple photosynthetic bacterium Blastochloris viridis.</title>
        <authorList>
            <person name="Liu L.N."/>
            <person name="Faulkner M."/>
            <person name="Liu X."/>
            <person name="Huang F."/>
            <person name="Darby A.C."/>
            <person name="Hall N."/>
        </authorList>
    </citation>
    <scope>NUCLEOTIDE SEQUENCE [LARGE SCALE GENOMIC DNA]</scope>
    <source>
        <strain evidence="4">ATCC 19567 / DSM 133 / F</strain>
    </source>
</reference>
<dbReference type="InterPro" id="IPR029068">
    <property type="entry name" value="Glyas_Bleomycin-R_OHBP_Dase"/>
</dbReference>
<dbReference type="RefSeq" id="WP_055037027.1">
    <property type="nucleotide sequence ID" value="NZ_AP014854.2"/>
</dbReference>
<dbReference type="InterPro" id="IPR037523">
    <property type="entry name" value="VOC_core"/>
</dbReference>
<dbReference type="PROSITE" id="PS51819">
    <property type="entry name" value="VOC"/>
    <property type="match status" value="2"/>
</dbReference>
<dbReference type="Proteomes" id="UP000065734">
    <property type="component" value="Chromosome I"/>
</dbReference>
<dbReference type="OrthoDB" id="9785698at2"/>
<feature type="domain" description="VOC" evidence="1">
    <location>
        <begin position="147"/>
        <end position="265"/>
    </location>
</feature>
<evidence type="ECO:0000313" key="3">
    <source>
        <dbReference type="EMBL" id="CUU41859.1"/>
    </source>
</evidence>
<dbReference type="Gene3D" id="3.10.180.10">
    <property type="entry name" value="2,3-Dihydroxybiphenyl 1,2-Dioxygenase, domain 1"/>
    <property type="match status" value="2"/>
</dbReference>
<dbReference type="KEGG" id="bvr:BVIR_1411"/>
<dbReference type="GO" id="GO:0051213">
    <property type="term" value="F:dioxygenase activity"/>
    <property type="evidence" value="ECO:0007669"/>
    <property type="project" value="UniProtKB-KW"/>
</dbReference>
<dbReference type="SUPFAM" id="SSF54593">
    <property type="entry name" value="Glyoxalase/Bleomycin resistance protein/Dihydroxybiphenyl dioxygenase"/>
    <property type="match status" value="1"/>
</dbReference>
<reference evidence="2" key="1">
    <citation type="journal article" date="2015" name="Genome Announc.">
        <title>Complete Genome Sequence of the Bacteriochlorophyll b-Producing Photosynthetic Bacterium Blastochloris viridis.</title>
        <authorList>
            <person name="Tsukatani Y."/>
            <person name="Hirose Y."/>
            <person name="Harada J."/>
            <person name="Misawa N."/>
            <person name="Mori K."/>
            <person name="Inoue K."/>
            <person name="Tamiaki H."/>
        </authorList>
    </citation>
    <scope>NUCLEOTIDE SEQUENCE [LARGE SCALE GENOMIC DNA]</scope>
    <source>
        <strain evidence="2">DSM 133</strain>
    </source>
</reference>
<dbReference type="AlphaFoldDB" id="A0A0H5BK49"/>
<name>A0A0H5BK49_BLAVI</name>
<accession>A0A0H5BK49</accession>
<sequence>MHTTSAGLHHITAIAADTPRSLAFYRDVLMLRLVKRTVNFDDPATSHLYYGDAGGHPGTILTFFTWPSAAAHRIGSGQASEVAFRIPETSVAAWLPRLVERSVPHEMTRRFGRTAITLRDPDGLELALVASPDPPPAPRDDATAILGLDGVTLWLRDIEPTAALLGEVLGYREIAREGDVVRFETGSGIGNVVDLKAAGTAPLGRLGRGGVHHVAFRVADTNAQADLSACLRARGLTVTDPIDRLYFRSVYVREPGGVLFEIATDAPGFTVDEPAEHLGEALKLPPKLEAHRAEIEARLR</sequence>
<dbReference type="InterPro" id="IPR004360">
    <property type="entry name" value="Glyas_Fos-R_dOase_dom"/>
</dbReference>
<organism evidence="3 4">
    <name type="scientific">Blastochloris viridis</name>
    <name type="common">Rhodopseudomonas viridis</name>
    <dbReference type="NCBI Taxonomy" id="1079"/>
    <lineage>
        <taxon>Bacteria</taxon>
        <taxon>Pseudomonadati</taxon>
        <taxon>Pseudomonadota</taxon>
        <taxon>Alphaproteobacteria</taxon>
        <taxon>Hyphomicrobiales</taxon>
        <taxon>Blastochloridaceae</taxon>
        <taxon>Blastochloris</taxon>
    </lineage>
</organism>
<evidence type="ECO:0000313" key="4">
    <source>
        <dbReference type="Proteomes" id="UP000065734"/>
    </source>
</evidence>
<evidence type="ECO:0000313" key="2">
    <source>
        <dbReference type="EMBL" id="BAS00937.1"/>
    </source>
</evidence>
<dbReference type="STRING" id="1079.BVIR_1411"/>
<keyword evidence="3" id="KW-0223">Dioxygenase</keyword>
<keyword evidence="4" id="KW-1185">Reference proteome</keyword>
<dbReference type="EC" id="1.13.11.-" evidence="3"/>